<feature type="region of interest" description="Disordered" evidence="3">
    <location>
        <begin position="70"/>
        <end position="95"/>
    </location>
</feature>
<evidence type="ECO:0000313" key="6">
    <source>
        <dbReference type="EMBL" id="PWN55466.1"/>
    </source>
</evidence>
<dbReference type="EMBL" id="QEQK01000010">
    <property type="protein sequence ID" value="PWN55466.1"/>
    <property type="molecule type" value="Genomic_DNA"/>
</dbReference>
<proteinExistence type="predicted"/>
<evidence type="ECO:0000256" key="1">
    <source>
        <dbReference type="ARBA" id="ARBA00022729"/>
    </source>
</evidence>
<name>A0A363UJ61_9GAMM</name>
<accession>A0A363UJ61</accession>
<organism evidence="6 7">
    <name type="scientific">Abyssibacter profundi</name>
    <dbReference type="NCBI Taxonomy" id="2182787"/>
    <lineage>
        <taxon>Bacteria</taxon>
        <taxon>Pseudomonadati</taxon>
        <taxon>Pseudomonadota</taxon>
        <taxon>Gammaproteobacteria</taxon>
        <taxon>Chromatiales</taxon>
        <taxon>Oceanococcaceae</taxon>
        <taxon>Abyssibacter</taxon>
    </lineage>
</organism>
<evidence type="ECO:0000256" key="4">
    <source>
        <dbReference type="SAM" id="SignalP"/>
    </source>
</evidence>
<dbReference type="AlphaFoldDB" id="A0A363UJ61"/>
<dbReference type="GO" id="GO:0042597">
    <property type="term" value="C:periplasmic space"/>
    <property type="evidence" value="ECO:0007669"/>
    <property type="project" value="InterPro"/>
</dbReference>
<dbReference type="RefSeq" id="WP_109720705.1">
    <property type="nucleotide sequence ID" value="NZ_QEQK01000010.1"/>
</dbReference>
<dbReference type="Proteomes" id="UP000251800">
    <property type="component" value="Unassembled WGS sequence"/>
</dbReference>
<evidence type="ECO:0000259" key="5">
    <source>
        <dbReference type="Pfam" id="PF05426"/>
    </source>
</evidence>
<dbReference type="OrthoDB" id="6972889at2"/>
<feature type="chain" id="PRO_5016957877" evidence="4">
    <location>
        <begin position="30"/>
        <end position="386"/>
    </location>
</feature>
<feature type="domain" description="Alginate lyase" evidence="5">
    <location>
        <begin position="82"/>
        <end position="323"/>
    </location>
</feature>
<comment type="caution">
    <text evidence="6">The sequence shown here is derived from an EMBL/GenBank/DDBJ whole genome shotgun (WGS) entry which is preliminary data.</text>
</comment>
<evidence type="ECO:0000256" key="3">
    <source>
        <dbReference type="SAM" id="MobiDB-lite"/>
    </source>
</evidence>
<keyword evidence="7" id="KW-1185">Reference proteome</keyword>
<gene>
    <name evidence="6" type="ORF">DEH80_11770</name>
</gene>
<dbReference type="GO" id="GO:0016829">
    <property type="term" value="F:lyase activity"/>
    <property type="evidence" value="ECO:0007669"/>
    <property type="project" value="UniProtKB-KW"/>
</dbReference>
<protein>
    <submittedName>
        <fullName evidence="6">Mannuronate-specific alginate lyase</fullName>
    </submittedName>
</protein>
<keyword evidence="2 6" id="KW-0456">Lyase</keyword>
<dbReference type="Pfam" id="PF05426">
    <property type="entry name" value="Alginate_lyase"/>
    <property type="match status" value="1"/>
</dbReference>
<sequence>MTRTPDLFRNQILVAPVAGLLLLAGCATPSGPNGNTAQVQATIDDQPAQRLQAPAGFYAAAASKARFEGCPEMSTPHTGPLDFPSKYQGSDSARDDLNKQAEARYREQVDGIRDLERGISRLVEAYLDTGDPQAVGCALDWMLEWARLGGLTGEVTTHTGKSVRKWALGSVAAAYLRLKLSVSDPLKPYPDQAAEIEDWLAELATLVIADWSNVPQRKFNNHEYWAAWSVMAVAVVRDDRSLFDWAVAQYDRAAQQITDEGYLNNELRRKTRALFYHNYALPPLAMMAAFGQANGLDLESRGNHALTRLANRVMAGLGNPERFARKAGADQQLKDFKPSKFTWLEPYCALEACTGEMRKRLEAYRPLNNYRVGGDLTALFGPPQAT</sequence>
<dbReference type="NCBIfam" id="NF001467">
    <property type="entry name" value="PRK00325.1-2"/>
    <property type="match status" value="1"/>
</dbReference>
<feature type="signal peptide" evidence="4">
    <location>
        <begin position="1"/>
        <end position="29"/>
    </location>
</feature>
<reference evidence="6 7" key="1">
    <citation type="submission" date="2018-05" db="EMBL/GenBank/DDBJ databases">
        <title>Abyssibacter profundi OUC007T gen. nov., sp. nov, a marine bacterium isolated from seawater of the Mariana Trench.</title>
        <authorList>
            <person name="Zhou S."/>
        </authorList>
    </citation>
    <scope>NUCLEOTIDE SEQUENCE [LARGE SCALE GENOMIC DNA]</scope>
    <source>
        <strain evidence="6 7">OUC007</strain>
    </source>
</reference>
<dbReference type="Gene3D" id="1.50.10.100">
    <property type="entry name" value="Chondroitin AC/alginate lyase"/>
    <property type="match status" value="1"/>
</dbReference>
<dbReference type="PROSITE" id="PS51257">
    <property type="entry name" value="PROKAR_LIPOPROTEIN"/>
    <property type="match status" value="1"/>
</dbReference>
<evidence type="ECO:0000256" key="2">
    <source>
        <dbReference type="ARBA" id="ARBA00023239"/>
    </source>
</evidence>
<evidence type="ECO:0000313" key="7">
    <source>
        <dbReference type="Proteomes" id="UP000251800"/>
    </source>
</evidence>
<dbReference type="InterPro" id="IPR008929">
    <property type="entry name" value="Chondroitin_lyas"/>
</dbReference>
<keyword evidence="1 4" id="KW-0732">Signal</keyword>
<dbReference type="SUPFAM" id="SSF48230">
    <property type="entry name" value="Chondroitin AC/alginate lyase"/>
    <property type="match status" value="1"/>
</dbReference>
<dbReference type="InterPro" id="IPR008397">
    <property type="entry name" value="Alginate_lyase_dom"/>
</dbReference>